<dbReference type="InterPro" id="IPR001932">
    <property type="entry name" value="PPM-type_phosphatase-like_dom"/>
</dbReference>
<protein>
    <submittedName>
        <fullName evidence="2">Serine/threonine phosphatase PppA</fullName>
    </submittedName>
</protein>
<dbReference type="EMBL" id="BAAAEI010000012">
    <property type="protein sequence ID" value="GAA0358994.1"/>
    <property type="molecule type" value="Genomic_DNA"/>
</dbReference>
<dbReference type="RefSeq" id="WP_102794762.1">
    <property type="nucleotide sequence ID" value="NZ_BAAAEI010000012.1"/>
</dbReference>
<feature type="domain" description="PPM-type phosphatase" evidence="1">
    <location>
        <begin position="6"/>
        <end position="239"/>
    </location>
</feature>
<dbReference type="SUPFAM" id="SSF81606">
    <property type="entry name" value="PP2C-like"/>
    <property type="match status" value="1"/>
</dbReference>
<evidence type="ECO:0000259" key="1">
    <source>
        <dbReference type="PROSITE" id="PS51746"/>
    </source>
</evidence>
<name>A0ABN0XA14_9ALTE</name>
<gene>
    <name evidence="2" type="primary">pppA</name>
    <name evidence="2" type="ORF">GCM10009092_24030</name>
</gene>
<dbReference type="PROSITE" id="PS51746">
    <property type="entry name" value="PPM_2"/>
    <property type="match status" value="1"/>
</dbReference>
<evidence type="ECO:0000313" key="2">
    <source>
        <dbReference type="EMBL" id="GAA0358994.1"/>
    </source>
</evidence>
<dbReference type="Gene3D" id="3.60.40.10">
    <property type="entry name" value="PPM-type phosphatase domain"/>
    <property type="match status" value="1"/>
</dbReference>
<dbReference type="Proteomes" id="UP001501757">
    <property type="component" value="Unassembled WGS sequence"/>
</dbReference>
<keyword evidence="3" id="KW-1185">Reference proteome</keyword>
<organism evidence="2 3">
    <name type="scientific">Bowmanella denitrificans</name>
    <dbReference type="NCBI Taxonomy" id="366582"/>
    <lineage>
        <taxon>Bacteria</taxon>
        <taxon>Pseudomonadati</taxon>
        <taxon>Pseudomonadota</taxon>
        <taxon>Gammaproteobacteria</taxon>
        <taxon>Alteromonadales</taxon>
        <taxon>Alteromonadaceae</taxon>
        <taxon>Bowmanella</taxon>
    </lineage>
</organism>
<dbReference type="SMART" id="SM00331">
    <property type="entry name" value="PP2C_SIG"/>
    <property type="match status" value="1"/>
</dbReference>
<proteinExistence type="predicted"/>
<dbReference type="InterPro" id="IPR036457">
    <property type="entry name" value="PPM-type-like_dom_sf"/>
</dbReference>
<dbReference type="PANTHER" id="PTHR13832">
    <property type="entry name" value="PROTEIN PHOSPHATASE 2C"/>
    <property type="match status" value="1"/>
</dbReference>
<dbReference type="SMART" id="SM00332">
    <property type="entry name" value="PP2Cc"/>
    <property type="match status" value="1"/>
</dbReference>
<dbReference type="InterPro" id="IPR015655">
    <property type="entry name" value="PP2C"/>
</dbReference>
<reference evidence="2 3" key="1">
    <citation type="journal article" date="2019" name="Int. J. Syst. Evol. Microbiol.">
        <title>The Global Catalogue of Microorganisms (GCM) 10K type strain sequencing project: providing services to taxonomists for standard genome sequencing and annotation.</title>
        <authorList>
            <consortium name="The Broad Institute Genomics Platform"/>
            <consortium name="The Broad Institute Genome Sequencing Center for Infectious Disease"/>
            <person name="Wu L."/>
            <person name="Ma J."/>
        </authorList>
    </citation>
    <scope>NUCLEOTIDE SEQUENCE [LARGE SCALE GENOMIC DNA]</scope>
    <source>
        <strain evidence="2 3">JCM 13378</strain>
    </source>
</reference>
<accession>A0ABN0XA14</accession>
<dbReference type="CDD" id="cd00143">
    <property type="entry name" value="PP2Cc"/>
    <property type="match status" value="1"/>
</dbReference>
<dbReference type="PANTHER" id="PTHR13832:SF827">
    <property type="entry name" value="PROTEIN PHOSPHATASE 1L"/>
    <property type="match status" value="1"/>
</dbReference>
<dbReference type="Pfam" id="PF13672">
    <property type="entry name" value="PP2C_2"/>
    <property type="match status" value="1"/>
</dbReference>
<evidence type="ECO:0000313" key="3">
    <source>
        <dbReference type="Proteomes" id="UP001501757"/>
    </source>
</evidence>
<sequence length="266" mass="29364">MNKNAWTSFAKTHVGNIRKINEDNFLDAPQAGLWCVADGMGGHEKGDTASALIVDYLNALVNMHSFPLRPEQIEERMSLVNHKLVSMAEQLPGASVIGSTVAVLLFDDKLAHCLWAGDSRIYRLRQGRFTQLTRDHSQVEEMVQAGLLTSEQAAIHPAANVITRAIGANDEVHLDLLSFERLPGDRFLLCTDGLNKVMGDAELGGMLLQPTLPELAEDLMQSALQRHARDNITLVMVDVTEGLSDLEQTGQYKDTLPLDDTLPLRR</sequence>
<comment type="caution">
    <text evidence="2">The sequence shown here is derived from an EMBL/GenBank/DDBJ whole genome shotgun (WGS) entry which is preliminary data.</text>
</comment>